<evidence type="ECO:0000256" key="3">
    <source>
        <dbReference type="ARBA" id="ARBA00022555"/>
    </source>
</evidence>
<feature type="binding site" evidence="6">
    <location>
        <begin position="128"/>
        <end position="130"/>
    </location>
    <ligand>
        <name>phosphate</name>
        <dbReference type="ChEBI" id="CHEBI:43474"/>
        <note>substrate</note>
    </ligand>
</feature>
<evidence type="ECO:0000256" key="1">
    <source>
        <dbReference type="ARBA" id="ARBA00006678"/>
    </source>
</evidence>
<dbReference type="PROSITE" id="PS01277">
    <property type="entry name" value="RIBONUCLEASE_PH"/>
    <property type="match status" value="1"/>
</dbReference>
<dbReference type="KEGG" id="schv:BRCON_2550"/>
<feature type="domain" description="Exoribonuclease phosphorolytic" evidence="7">
    <location>
        <begin position="14"/>
        <end position="144"/>
    </location>
</feature>
<dbReference type="SUPFAM" id="SSF55666">
    <property type="entry name" value="Ribonuclease PH domain 2-like"/>
    <property type="match status" value="1"/>
</dbReference>
<dbReference type="AlphaFoldDB" id="A0A2Z4Y9G4"/>
<dbReference type="Proteomes" id="UP000262583">
    <property type="component" value="Chromosome"/>
</dbReference>
<dbReference type="GO" id="GO:0009022">
    <property type="term" value="F:tRNA nucleotidyltransferase activity"/>
    <property type="evidence" value="ECO:0007669"/>
    <property type="project" value="UniProtKB-UniRule"/>
</dbReference>
<dbReference type="NCBIfam" id="TIGR01966">
    <property type="entry name" value="RNasePH"/>
    <property type="match status" value="1"/>
</dbReference>
<dbReference type="GO" id="GO:0031125">
    <property type="term" value="P:rRNA 3'-end processing"/>
    <property type="evidence" value="ECO:0007669"/>
    <property type="project" value="UniProtKB-ARBA"/>
</dbReference>
<dbReference type="GO" id="GO:0000049">
    <property type="term" value="F:tRNA binding"/>
    <property type="evidence" value="ECO:0007669"/>
    <property type="project" value="UniProtKB-UniRule"/>
</dbReference>
<reference evidence="9 10" key="1">
    <citation type="submission" date="2018-05" db="EMBL/GenBank/DDBJ databases">
        <title>A metagenomic window into the 2 km-deep terrestrial subsurface aquifer revealed taxonomically and functionally diverse microbial community comprising novel uncultured bacterial lineages.</title>
        <authorList>
            <person name="Kadnikov V.V."/>
            <person name="Mardanov A.V."/>
            <person name="Beletsky A.V."/>
            <person name="Banks D."/>
            <person name="Pimenov N.V."/>
            <person name="Frank Y.A."/>
            <person name="Karnachuk O.V."/>
            <person name="Ravin N.V."/>
        </authorList>
    </citation>
    <scope>NUCLEOTIDE SEQUENCE [LARGE SCALE GENOMIC DNA]</scope>
    <source>
        <strain evidence="9">BY</strain>
    </source>
</reference>
<keyword evidence="6" id="KW-0808">Transferase</keyword>
<proteinExistence type="inferred from homology"/>
<accession>A0A2Z4Y9G4</accession>
<evidence type="ECO:0000313" key="10">
    <source>
        <dbReference type="Proteomes" id="UP000262583"/>
    </source>
</evidence>
<evidence type="ECO:0000259" key="7">
    <source>
        <dbReference type="Pfam" id="PF01138"/>
    </source>
</evidence>
<dbReference type="Pfam" id="PF03725">
    <property type="entry name" value="RNase_PH_C"/>
    <property type="match status" value="1"/>
</dbReference>
<comment type="similarity">
    <text evidence="1 6">Belongs to the RNase PH family.</text>
</comment>
<evidence type="ECO:0000256" key="5">
    <source>
        <dbReference type="ARBA" id="ARBA00022884"/>
    </source>
</evidence>
<protein>
    <recommendedName>
        <fullName evidence="6">Ribonuclease PH</fullName>
        <shortName evidence="6">RNase PH</shortName>
        <ecNumber evidence="6">2.7.7.56</ecNumber>
    </recommendedName>
    <alternativeName>
        <fullName evidence="6">tRNA nucleotidyltransferase</fullName>
    </alternativeName>
</protein>
<dbReference type="EMBL" id="CP030759">
    <property type="protein sequence ID" value="AXA37292.1"/>
    <property type="molecule type" value="Genomic_DNA"/>
</dbReference>
<comment type="subunit">
    <text evidence="6">Homohexameric ring arranged as a trimer of dimers.</text>
</comment>
<dbReference type="InterPro" id="IPR027408">
    <property type="entry name" value="PNPase/RNase_PH_dom_sf"/>
</dbReference>
<dbReference type="GO" id="GO:0000175">
    <property type="term" value="F:3'-5'-RNA exonuclease activity"/>
    <property type="evidence" value="ECO:0007669"/>
    <property type="project" value="UniProtKB-UniRule"/>
</dbReference>
<keyword evidence="5" id="KW-0694">RNA-binding</keyword>
<dbReference type="GO" id="GO:0008033">
    <property type="term" value="P:tRNA processing"/>
    <property type="evidence" value="ECO:0007669"/>
    <property type="project" value="UniProtKB-UniRule"/>
</dbReference>
<evidence type="ECO:0000256" key="6">
    <source>
        <dbReference type="HAMAP-Rule" id="MF_00564"/>
    </source>
</evidence>
<sequence>MTFIRVDGRAADEKRPLNLIPGYAKYADGSVLVELGDTRVLCTATIEDGKVPPHLRDQAQGWVTAEYAMLPRSSKQRIQREVTKGQIGGRTYEIQRLIGRSLRAITDLRRLGERTIIIDCDVIQADGGTRTAAITGGFIALAQAVRLLREQGKVGTGVLMDFVAATSVGIVEGHPVLDLSYVEDVQADVDMNVVATASNKFVEIQGTAEHQCFDEQQLAEMLRLARKGIAELVVAQKQVLGESLD</sequence>
<dbReference type="EC" id="2.7.7.56" evidence="6"/>
<dbReference type="InterPro" id="IPR002381">
    <property type="entry name" value="RNase_PH_bac-type"/>
</dbReference>
<dbReference type="InterPro" id="IPR001247">
    <property type="entry name" value="ExoRNase_PH_dom1"/>
</dbReference>
<dbReference type="InterPro" id="IPR036345">
    <property type="entry name" value="ExoRNase_PH_dom2_sf"/>
</dbReference>
<comment type="catalytic activity">
    <reaction evidence="6">
        <text>tRNA(n+1) + phosphate = tRNA(n) + a ribonucleoside 5'-diphosphate</text>
        <dbReference type="Rhea" id="RHEA:10628"/>
        <dbReference type="Rhea" id="RHEA-COMP:17343"/>
        <dbReference type="Rhea" id="RHEA-COMP:17344"/>
        <dbReference type="ChEBI" id="CHEBI:43474"/>
        <dbReference type="ChEBI" id="CHEBI:57930"/>
        <dbReference type="ChEBI" id="CHEBI:173114"/>
        <dbReference type="EC" id="2.7.7.56"/>
    </reaction>
</comment>
<dbReference type="PANTHER" id="PTHR11953">
    <property type="entry name" value="EXOSOME COMPLEX COMPONENT"/>
    <property type="match status" value="1"/>
</dbReference>
<dbReference type="InterPro" id="IPR018336">
    <property type="entry name" value="RNase_PH_CS"/>
</dbReference>
<feature type="domain" description="Exoribonuclease phosphorolytic" evidence="8">
    <location>
        <begin position="161"/>
        <end position="228"/>
    </location>
</feature>
<dbReference type="SUPFAM" id="SSF54211">
    <property type="entry name" value="Ribosomal protein S5 domain 2-like"/>
    <property type="match status" value="1"/>
</dbReference>
<dbReference type="Gene3D" id="3.30.230.70">
    <property type="entry name" value="GHMP Kinase, N-terminal domain"/>
    <property type="match status" value="1"/>
</dbReference>
<dbReference type="HAMAP" id="MF_00564">
    <property type="entry name" value="RNase_PH"/>
    <property type="match status" value="1"/>
</dbReference>
<dbReference type="PANTHER" id="PTHR11953:SF0">
    <property type="entry name" value="EXOSOME COMPLEX COMPONENT RRP41"/>
    <property type="match status" value="1"/>
</dbReference>
<dbReference type="CDD" id="cd11362">
    <property type="entry name" value="RNase_PH_bact"/>
    <property type="match status" value="1"/>
</dbReference>
<dbReference type="InterPro" id="IPR015847">
    <property type="entry name" value="ExoRNase_PH_dom2"/>
</dbReference>
<name>A0A2Z4Y9G4_SUMC1</name>
<keyword evidence="4 6" id="KW-0819">tRNA processing</keyword>
<keyword evidence="6" id="KW-0548">Nucleotidyltransferase</keyword>
<evidence type="ECO:0000256" key="4">
    <source>
        <dbReference type="ARBA" id="ARBA00022694"/>
    </source>
</evidence>
<dbReference type="FunFam" id="3.30.230.70:FF:000003">
    <property type="entry name" value="Ribonuclease PH"/>
    <property type="match status" value="1"/>
</dbReference>
<dbReference type="InterPro" id="IPR050080">
    <property type="entry name" value="RNase_PH"/>
</dbReference>
<comment type="function">
    <text evidence="6">Phosphorolytic 3'-5' exoribonuclease that plays an important role in tRNA 3'-end maturation. Removes nucleotide residues following the 3'-CCA terminus of tRNAs; can also add nucleotides to the ends of RNA molecules by using nucleoside diphosphates as substrates, but this may not be physiologically important. Probably plays a role in initiation of 16S rRNA degradation (leading to ribosome degradation) during starvation.</text>
</comment>
<keyword evidence="3 6" id="KW-0820">tRNA-binding</keyword>
<gene>
    <name evidence="6" type="primary">rph</name>
    <name evidence="9" type="ORF">BRCON_2550</name>
</gene>
<keyword evidence="2 6" id="KW-0698">rRNA processing</keyword>
<evidence type="ECO:0000256" key="2">
    <source>
        <dbReference type="ARBA" id="ARBA00022552"/>
    </source>
</evidence>
<organism evidence="9 10">
    <name type="scientific">Sumerlaea chitinivorans</name>
    <dbReference type="NCBI Taxonomy" id="2250252"/>
    <lineage>
        <taxon>Bacteria</taxon>
        <taxon>Candidatus Sumerlaeota</taxon>
        <taxon>Candidatus Sumerlaeia</taxon>
        <taxon>Candidatus Sumerlaeales</taxon>
        <taxon>Candidatus Sumerlaeaceae</taxon>
        <taxon>Candidatus Sumerlaea</taxon>
    </lineage>
</organism>
<feature type="binding site" evidence="6">
    <location>
        <position position="90"/>
    </location>
    <ligand>
        <name>phosphate</name>
        <dbReference type="ChEBI" id="CHEBI:43474"/>
        <note>substrate</note>
    </ligand>
</feature>
<dbReference type="InterPro" id="IPR020568">
    <property type="entry name" value="Ribosomal_Su5_D2-typ_SF"/>
</dbReference>
<dbReference type="GO" id="GO:0016075">
    <property type="term" value="P:rRNA catabolic process"/>
    <property type="evidence" value="ECO:0007669"/>
    <property type="project" value="UniProtKB-UniRule"/>
</dbReference>
<evidence type="ECO:0000313" key="9">
    <source>
        <dbReference type="EMBL" id="AXA37292.1"/>
    </source>
</evidence>
<evidence type="ECO:0000259" key="8">
    <source>
        <dbReference type="Pfam" id="PF03725"/>
    </source>
</evidence>
<dbReference type="Pfam" id="PF01138">
    <property type="entry name" value="RNase_PH"/>
    <property type="match status" value="1"/>
</dbReference>